<gene>
    <name evidence="1" type="ORF">GF1_11760</name>
</gene>
<keyword evidence="2" id="KW-1185">Reference proteome</keyword>
<dbReference type="RefSeq" id="WP_267928702.1">
    <property type="nucleotide sequence ID" value="NZ_AP024233.1"/>
</dbReference>
<organism evidence="1 2">
    <name type="scientific">Desulfolithobacter dissulfuricans</name>
    <dbReference type="NCBI Taxonomy" id="2795293"/>
    <lineage>
        <taxon>Bacteria</taxon>
        <taxon>Pseudomonadati</taxon>
        <taxon>Thermodesulfobacteriota</taxon>
        <taxon>Desulfobulbia</taxon>
        <taxon>Desulfobulbales</taxon>
        <taxon>Desulfobulbaceae</taxon>
        <taxon>Desulfolithobacter</taxon>
    </lineage>
</organism>
<reference evidence="1" key="1">
    <citation type="submission" date="2020-12" db="EMBL/GenBank/DDBJ databases">
        <title>Desulfobium dissulfuricans gen. nov., sp. nov., a novel mesophilic, sulfate-reducing bacterium isolated from a deep-sea hydrothermal vent.</title>
        <authorList>
            <person name="Hashimoto Y."/>
            <person name="Tame A."/>
            <person name="Sawayama S."/>
            <person name="Miyazaki J."/>
            <person name="Takai K."/>
            <person name="Nakagawa S."/>
        </authorList>
    </citation>
    <scope>NUCLEOTIDE SEQUENCE</scope>
    <source>
        <strain evidence="1">GF1</strain>
    </source>
</reference>
<proteinExistence type="predicted"/>
<accession>A0A915XI53</accession>
<protein>
    <submittedName>
        <fullName evidence="1">Uncharacterized protein</fullName>
    </submittedName>
</protein>
<name>A0A915XI53_9BACT</name>
<sequence>MKYSINFIPIKNLMETHQISRDIIIAEAIQGNLKLYAQWHGEWKCIPPKDLEYLPHPEEPFPQKKDVLGILKYRFTVSKGLHIKKEDLEKYLAANKEDNEKKEKLDSLGDVFDCIADGDLTKGEKKSLNNLRKKIPEALKFCILIMMEAAKVGENGQVEWEKYSRDKLEKMAVDRGLPGVIGRETHKQLPGEMKGK</sequence>
<dbReference type="KEGG" id="ddu:GF1_11760"/>
<evidence type="ECO:0000313" key="1">
    <source>
        <dbReference type="EMBL" id="BCO08800.1"/>
    </source>
</evidence>
<dbReference type="AlphaFoldDB" id="A0A915XI53"/>
<evidence type="ECO:0000313" key="2">
    <source>
        <dbReference type="Proteomes" id="UP001063350"/>
    </source>
</evidence>
<dbReference type="EMBL" id="AP024233">
    <property type="protein sequence ID" value="BCO08800.1"/>
    <property type="molecule type" value="Genomic_DNA"/>
</dbReference>
<dbReference type="Proteomes" id="UP001063350">
    <property type="component" value="Chromosome"/>
</dbReference>